<reference evidence="1 2" key="1">
    <citation type="journal article" date="2019" name="Sci. Rep.">
        <title>Orb-weaving spider Araneus ventricosus genome elucidates the spidroin gene catalogue.</title>
        <authorList>
            <person name="Kono N."/>
            <person name="Nakamura H."/>
            <person name="Ohtoshi R."/>
            <person name="Moran D.A.P."/>
            <person name="Shinohara A."/>
            <person name="Yoshida Y."/>
            <person name="Fujiwara M."/>
            <person name="Mori M."/>
            <person name="Tomita M."/>
            <person name="Arakawa K."/>
        </authorList>
    </citation>
    <scope>NUCLEOTIDE SEQUENCE [LARGE SCALE GENOMIC DNA]</scope>
</reference>
<accession>A0A4Y2EHA2</accession>
<dbReference type="EMBL" id="BGPR01000579">
    <property type="protein sequence ID" value="GBM27234.1"/>
    <property type="molecule type" value="Genomic_DNA"/>
</dbReference>
<sequence>MARSLSFHLEIWSLLRANVKFLSFSLKKTGVHRHRQKNPKKLHILPDATRNHIRAGRRKNKKRLFWKIGSQQQPPRSKRDKAYTFCPPIALSNPCRKRCENGTTRCTSLYPNAALLLVKYRLSHFRHTVSRIPFSFASTRN</sequence>
<dbReference type="Proteomes" id="UP000499080">
    <property type="component" value="Unassembled WGS sequence"/>
</dbReference>
<protein>
    <submittedName>
        <fullName evidence="1">Uncharacterized protein</fullName>
    </submittedName>
</protein>
<organism evidence="1 2">
    <name type="scientific">Araneus ventricosus</name>
    <name type="common">Orbweaver spider</name>
    <name type="synonym">Epeira ventricosa</name>
    <dbReference type="NCBI Taxonomy" id="182803"/>
    <lineage>
        <taxon>Eukaryota</taxon>
        <taxon>Metazoa</taxon>
        <taxon>Ecdysozoa</taxon>
        <taxon>Arthropoda</taxon>
        <taxon>Chelicerata</taxon>
        <taxon>Arachnida</taxon>
        <taxon>Araneae</taxon>
        <taxon>Araneomorphae</taxon>
        <taxon>Entelegynae</taxon>
        <taxon>Araneoidea</taxon>
        <taxon>Araneidae</taxon>
        <taxon>Araneus</taxon>
    </lineage>
</organism>
<evidence type="ECO:0000313" key="1">
    <source>
        <dbReference type="EMBL" id="GBM27234.1"/>
    </source>
</evidence>
<gene>
    <name evidence="1" type="ORF">AVEN_255097_1</name>
</gene>
<proteinExistence type="predicted"/>
<comment type="caution">
    <text evidence="1">The sequence shown here is derived from an EMBL/GenBank/DDBJ whole genome shotgun (WGS) entry which is preliminary data.</text>
</comment>
<name>A0A4Y2EHA2_ARAVE</name>
<dbReference type="AlphaFoldDB" id="A0A4Y2EHA2"/>
<dbReference type="OrthoDB" id="10588978at2759"/>
<evidence type="ECO:0000313" key="2">
    <source>
        <dbReference type="Proteomes" id="UP000499080"/>
    </source>
</evidence>
<keyword evidence="2" id="KW-1185">Reference proteome</keyword>